<evidence type="ECO:0000259" key="1">
    <source>
        <dbReference type="Pfam" id="PF00651"/>
    </source>
</evidence>
<dbReference type="Gene3D" id="3.30.710.10">
    <property type="entry name" value="Potassium Channel Kv1.1, Chain A"/>
    <property type="match status" value="1"/>
</dbReference>
<dbReference type="WBParaSite" id="Csp11.Scaffold629.g13833.t1">
    <property type="protein sequence ID" value="Csp11.Scaffold629.g13833.t1"/>
    <property type="gene ID" value="Csp11.Scaffold629.g13833"/>
</dbReference>
<keyword evidence="2" id="KW-1185">Reference proteome</keyword>
<dbReference type="Pfam" id="PF00651">
    <property type="entry name" value="BTB"/>
    <property type="match status" value="1"/>
</dbReference>
<dbReference type="InterPro" id="IPR000210">
    <property type="entry name" value="BTB/POZ_dom"/>
</dbReference>
<dbReference type="InterPro" id="IPR011333">
    <property type="entry name" value="SKP1/BTB/POZ_sf"/>
</dbReference>
<dbReference type="PANTHER" id="PTHR22744:SF14">
    <property type="entry name" value="BTB DOMAIN-CONTAINING PROTEIN-RELATED"/>
    <property type="match status" value="1"/>
</dbReference>
<dbReference type="Proteomes" id="UP000095282">
    <property type="component" value="Unplaced"/>
</dbReference>
<dbReference type="AlphaFoldDB" id="A0A1I7U182"/>
<dbReference type="SUPFAM" id="SSF54695">
    <property type="entry name" value="POZ domain"/>
    <property type="match status" value="1"/>
</dbReference>
<feature type="domain" description="BTB" evidence="1">
    <location>
        <begin position="34"/>
        <end position="126"/>
    </location>
</feature>
<evidence type="ECO:0000313" key="3">
    <source>
        <dbReference type="WBParaSite" id="Csp11.Scaffold629.g13833.t1"/>
    </source>
</evidence>
<dbReference type="PANTHER" id="PTHR22744">
    <property type="entry name" value="HELIX LOOP HELIX PROTEIN 21-RELATED"/>
    <property type="match status" value="1"/>
</dbReference>
<sequence>MTSDQQETIPDTLQDKINLFRTASVLRKFQISTQSDTIYVNLNYLAELSEYFHILRTGSYTEKNDDKVNLDDVFTEELVVFLSYVCPEGFEFDRTINNQNISSLIYFSDRLIFPWIKQEIKKYLKSDDFKNEQYETESLIHLCYMLHTQSYPSADIDSVYKKIARLHDTALVDKAVATVPDASLRTLFNERIIYFRPYTCQPRPQSFFDWNDHRARLFF</sequence>
<proteinExistence type="predicted"/>
<evidence type="ECO:0000313" key="2">
    <source>
        <dbReference type="Proteomes" id="UP000095282"/>
    </source>
</evidence>
<organism evidence="2 3">
    <name type="scientific">Caenorhabditis tropicalis</name>
    <dbReference type="NCBI Taxonomy" id="1561998"/>
    <lineage>
        <taxon>Eukaryota</taxon>
        <taxon>Metazoa</taxon>
        <taxon>Ecdysozoa</taxon>
        <taxon>Nematoda</taxon>
        <taxon>Chromadorea</taxon>
        <taxon>Rhabditida</taxon>
        <taxon>Rhabditina</taxon>
        <taxon>Rhabditomorpha</taxon>
        <taxon>Rhabditoidea</taxon>
        <taxon>Rhabditidae</taxon>
        <taxon>Peloderinae</taxon>
        <taxon>Caenorhabditis</taxon>
    </lineage>
</organism>
<accession>A0A1I7U182</accession>
<protein>
    <submittedName>
        <fullName evidence="3">BTB domain-containing protein</fullName>
    </submittedName>
</protein>
<reference evidence="3" key="1">
    <citation type="submission" date="2016-11" db="UniProtKB">
        <authorList>
            <consortium name="WormBaseParasite"/>
        </authorList>
    </citation>
    <scope>IDENTIFICATION</scope>
</reference>
<name>A0A1I7U182_9PELO</name>
<dbReference type="eggNOG" id="ENOG502SAC5">
    <property type="taxonomic scope" value="Eukaryota"/>
</dbReference>